<evidence type="ECO:0000256" key="2">
    <source>
        <dbReference type="ARBA" id="ARBA00029447"/>
    </source>
</evidence>
<dbReference type="GO" id="GO:0006935">
    <property type="term" value="P:chemotaxis"/>
    <property type="evidence" value="ECO:0007669"/>
    <property type="project" value="InterPro"/>
</dbReference>
<evidence type="ECO:0000259" key="6">
    <source>
        <dbReference type="PROSITE" id="PS50111"/>
    </source>
</evidence>
<keyword evidence="8" id="KW-1185">Reference proteome</keyword>
<accession>A0A480ART6</accession>
<proteinExistence type="inferred from homology"/>
<evidence type="ECO:0000256" key="3">
    <source>
        <dbReference type="PROSITE-ProRule" id="PRU00284"/>
    </source>
</evidence>
<dbReference type="Pfam" id="PF00015">
    <property type="entry name" value="MCPsignal"/>
    <property type="match status" value="1"/>
</dbReference>
<dbReference type="InterPro" id="IPR004090">
    <property type="entry name" value="Chemotax_Me-accpt_rcpt"/>
</dbReference>
<dbReference type="PANTHER" id="PTHR43531:SF7">
    <property type="entry name" value="AEROTAXIS RECEPTOR"/>
    <property type="match status" value="1"/>
</dbReference>
<organism evidence="7 8">
    <name type="scientific">Pseudaquabacterium pictum</name>
    <dbReference type="NCBI Taxonomy" id="2315236"/>
    <lineage>
        <taxon>Bacteria</taxon>
        <taxon>Pseudomonadati</taxon>
        <taxon>Pseudomonadota</taxon>
        <taxon>Betaproteobacteria</taxon>
        <taxon>Burkholderiales</taxon>
        <taxon>Sphaerotilaceae</taxon>
        <taxon>Pseudaquabacterium</taxon>
    </lineage>
</organism>
<dbReference type="GO" id="GO:0005886">
    <property type="term" value="C:plasma membrane"/>
    <property type="evidence" value="ECO:0007669"/>
    <property type="project" value="TreeGrafter"/>
</dbReference>
<dbReference type="InterPro" id="IPR051310">
    <property type="entry name" value="MCP_chemotaxis"/>
</dbReference>
<dbReference type="CDD" id="cd11386">
    <property type="entry name" value="MCP_signal"/>
    <property type="match status" value="1"/>
</dbReference>
<name>A0A480ART6_9BURK</name>
<comment type="subcellular location">
    <subcellularLocation>
        <location evidence="1">Membrane</location>
    </subcellularLocation>
</comment>
<dbReference type="InterPro" id="IPR004089">
    <property type="entry name" value="MCPsignal_dom"/>
</dbReference>
<dbReference type="SMART" id="SM00283">
    <property type="entry name" value="MA"/>
    <property type="match status" value="1"/>
</dbReference>
<keyword evidence="5" id="KW-1133">Transmembrane helix</keyword>
<keyword evidence="3" id="KW-0807">Transducer</keyword>
<sequence length="514" mass="52923">MTVRGSVLLFVAIASAGAALLGGLAQQQIQHSQSLSDQLLGDVQLVRAVLQVDMVHDGLLATTRGALLAGPQAASAEQAAVRAELADMQRTLVEAQKQIVQHADDAAVQQMADDLRPVLEAYLGAAQALVDAALSGQATVPALRSRFEADFKQLETRLDQLGTLIEAGAGRRLAQRDALITQDRLLAGGVAAAMVALLLGLGLRFANGLLRRLGAEPDQLRRFAQRIADGALATRFDQPPTCQGSVAAALEGMRDRLHDTVVTIRHGADSVASSSIQIASGNQDLAERTSQQASSLQAAAAGMAGVTDSVQQTAVHAETATTLAAESSQAAERGGAVVHQVVATMAEIEDASRRIADITNVIDGIAFQTNILALNAAVEASRAGEQGRGFAVVAAEVRSLAQRSADAAREIKGLIASSVTQVADGSRQVAEAGATMGEIVAQFGRVNALVAEISGAARQQTSGIAQVGAAVSALDQGTQQNAALVEESAAAAAMLRDQAGRLADAVGAFRLAQD</sequence>
<evidence type="ECO:0000256" key="1">
    <source>
        <dbReference type="ARBA" id="ARBA00004370"/>
    </source>
</evidence>
<dbReference type="EMBL" id="BJCL01000004">
    <property type="protein sequence ID" value="GCL63007.1"/>
    <property type="molecule type" value="Genomic_DNA"/>
</dbReference>
<evidence type="ECO:0000313" key="7">
    <source>
        <dbReference type="EMBL" id="GCL63007.1"/>
    </source>
</evidence>
<feature type="domain" description="Methyl-accepting transducer" evidence="6">
    <location>
        <begin position="267"/>
        <end position="496"/>
    </location>
</feature>
<keyword evidence="4" id="KW-0175">Coiled coil</keyword>
<gene>
    <name evidence="7" type="ORF">AQPW35_20880</name>
</gene>
<dbReference type="PRINTS" id="PR00260">
    <property type="entry name" value="CHEMTRNSDUCR"/>
</dbReference>
<evidence type="ECO:0000256" key="4">
    <source>
        <dbReference type="SAM" id="Coils"/>
    </source>
</evidence>
<feature type="transmembrane region" description="Helical" evidence="5">
    <location>
        <begin position="185"/>
        <end position="203"/>
    </location>
</feature>
<dbReference type="Proteomes" id="UP000301751">
    <property type="component" value="Unassembled WGS sequence"/>
</dbReference>
<dbReference type="GO" id="GO:0004888">
    <property type="term" value="F:transmembrane signaling receptor activity"/>
    <property type="evidence" value="ECO:0007669"/>
    <property type="project" value="InterPro"/>
</dbReference>
<reference evidence="8" key="1">
    <citation type="submission" date="2019-03" db="EMBL/GenBank/DDBJ databases">
        <title>Aquabacterium pictum sp.nov., the first bacteriochlorophyll a-containing freshwater bacterium in the genus Aquabacterium of the class Betaproteobacteria.</title>
        <authorList>
            <person name="Hirose S."/>
            <person name="Tank M."/>
            <person name="Hara E."/>
            <person name="Tamaki H."/>
            <person name="Takaichi S."/>
            <person name="Haruta S."/>
            <person name="Hanada S."/>
        </authorList>
    </citation>
    <scope>NUCLEOTIDE SEQUENCE [LARGE SCALE GENOMIC DNA]</scope>
    <source>
        <strain evidence="8">W35</strain>
    </source>
</reference>
<keyword evidence="5" id="KW-0812">Transmembrane</keyword>
<dbReference type="PANTHER" id="PTHR43531">
    <property type="entry name" value="PROTEIN ICFG"/>
    <property type="match status" value="1"/>
</dbReference>
<protein>
    <recommendedName>
        <fullName evidence="6">Methyl-accepting transducer domain-containing protein</fullName>
    </recommendedName>
</protein>
<dbReference type="AlphaFoldDB" id="A0A480ART6"/>
<comment type="similarity">
    <text evidence="2">Belongs to the methyl-accepting chemotaxis (MCP) protein family.</text>
</comment>
<dbReference type="GO" id="GO:0007165">
    <property type="term" value="P:signal transduction"/>
    <property type="evidence" value="ECO:0007669"/>
    <property type="project" value="UniProtKB-KW"/>
</dbReference>
<feature type="coiled-coil region" evidence="4">
    <location>
        <begin position="78"/>
        <end position="105"/>
    </location>
</feature>
<comment type="caution">
    <text evidence="7">The sequence shown here is derived from an EMBL/GenBank/DDBJ whole genome shotgun (WGS) entry which is preliminary data.</text>
</comment>
<dbReference type="FunFam" id="1.10.287.950:FF:000001">
    <property type="entry name" value="Methyl-accepting chemotaxis sensory transducer"/>
    <property type="match status" value="1"/>
</dbReference>
<dbReference type="Gene3D" id="1.10.287.950">
    <property type="entry name" value="Methyl-accepting chemotaxis protein"/>
    <property type="match status" value="1"/>
</dbReference>
<dbReference type="SUPFAM" id="SSF58104">
    <property type="entry name" value="Methyl-accepting chemotaxis protein (MCP) signaling domain"/>
    <property type="match status" value="1"/>
</dbReference>
<keyword evidence="5" id="KW-0472">Membrane</keyword>
<dbReference type="PROSITE" id="PS50111">
    <property type="entry name" value="CHEMOTAXIS_TRANSDUC_2"/>
    <property type="match status" value="1"/>
</dbReference>
<evidence type="ECO:0000313" key="8">
    <source>
        <dbReference type="Proteomes" id="UP000301751"/>
    </source>
</evidence>
<evidence type="ECO:0000256" key="5">
    <source>
        <dbReference type="SAM" id="Phobius"/>
    </source>
</evidence>